<keyword evidence="11" id="KW-0507">mRNA processing</keyword>
<dbReference type="GO" id="GO:0006397">
    <property type="term" value="P:mRNA processing"/>
    <property type="evidence" value="ECO:0007669"/>
    <property type="project" value="UniProtKB-UniRule"/>
</dbReference>
<evidence type="ECO:0000256" key="3">
    <source>
        <dbReference type="ARBA" id="ARBA00020222"/>
    </source>
</evidence>
<evidence type="ECO:0000256" key="11">
    <source>
        <dbReference type="RuleBase" id="RU367108"/>
    </source>
</evidence>
<dbReference type="Proteomes" id="UP001201980">
    <property type="component" value="Unassembled WGS sequence"/>
</dbReference>
<evidence type="ECO:0000259" key="12">
    <source>
        <dbReference type="PROSITE" id="PS50102"/>
    </source>
</evidence>
<keyword evidence="4" id="KW-0812">Transmembrane</keyword>
<feature type="domain" description="RRM" evidence="12">
    <location>
        <begin position="196"/>
        <end position="288"/>
    </location>
</feature>
<dbReference type="InterPro" id="IPR035979">
    <property type="entry name" value="RBD_domain_sf"/>
</dbReference>
<keyword evidence="14" id="KW-1185">Reference proteome</keyword>
<dbReference type="AlphaFoldDB" id="A0AAD5S3L5"/>
<keyword evidence="8" id="KW-0472">Membrane</keyword>
<dbReference type="GO" id="GO:0005743">
    <property type="term" value="C:mitochondrial inner membrane"/>
    <property type="evidence" value="ECO:0007669"/>
    <property type="project" value="UniProtKB-SubCell"/>
</dbReference>
<evidence type="ECO:0000256" key="8">
    <source>
        <dbReference type="ARBA" id="ARBA00023136"/>
    </source>
</evidence>
<organism evidence="13 14">
    <name type="scientific">Zalerion maritima</name>
    <dbReference type="NCBI Taxonomy" id="339359"/>
    <lineage>
        <taxon>Eukaryota</taxon>
        <taxon>Fungi</taxon>
        <taxon>Dikarya</taxon>
        <taxon>Ascomycota</taxon>
        <taxon>Pezizomycotina</taxon>
        <taxon>Sordariomycetes</taxon>
        <taxon>Lulworthiomycetidae</taxon>
        <taxon>Lulworthiales</taxon>
        <taxon>Lulworthiaceae</taxon>
        <taxon>Zalerion</taxon>
    </lineage>
</organism>
<sequence>MIPRRTLNPAKTPGLQPGVLAPRNIRLLPHYRNPATWTSRAWESSSTGQKKSGHIETGQNERVLFFDNLFPRKLSPILLRRPFQSQSANDNDIAELLKRFNTATLGPTDPIRLLKRSLPEDLPVEVSQILLRLKDGGAFVKFRYPPEATLGDIETNLHKYQESRPVKPWFSPFRGVRANLVQGVPWLEDLLRFPKRRIKVEFVPADADGHAVELSQEHLYSLFRRYGKIAEIASQASDSKITPRFAYMDFTNTRDAIMARNCLHGLVVDAAHGGGKSGTMLRLSYEERPKTNWFWNWVKSHPRVVIPIIAAVVAAVTVAVFDPIRTFFVKMHIQGTFNLANSKLYRWFKSQTSDLLPPGLGKRKNDEQKSLGTIWEHRKEMIKKIRTWLLEQAESIIVIQGPRGSGKKELLLDQALAGREHVVVVDIKPIIDARGESATIRKLAQAVGYRPIFSWANSMSSILDMAVQSTTGVKSGFSETLESQIAKILHTTSAALKKVALSRRDDDGVDRNLSDDAWLEAHPEKRPVVVVDNFLHTPATGAANGGNLGDESARVLNDKMSEWAATMVHNNVAHVVVLVEDGAAASKALSKSMPDQGFKSVTLGDLSPEVAKNFILGHLDDNALERRNADGEITLGEKEKEDSGPFNWLTRRKMNEEKSPSKDQAAREKREVLSRELDQCIPVLGGRLNDLELLARRIRSGQNPQDAVEEIISGSSSDLLKSFLLTKKKEADRKWSPEQAWYLIQKLAAAGSARYNEVVADGRFTGTGVPGVPPEEAVESLVGEELVALRGSGDQEGNKITAGRPASIRLGRPVYQAAFRALSEDRALEAKMEMGILMKQVAAANKGIESAEKELALLSQVGKSRETAGRVEYLMRKIEGAHNGIEQKEKKMGAWKGVFEGSD</sequence>
<dbReference type="InterPro" id="IPR018850">
    <property type="entry name" value="Mt_escape_2_C"/>
</dbReference>
<evidence type="ECO:0000256" key="2">
    <source>
        <dbReference type="ARBA" id="ARBA00010320"/>
    </source>
</evidence>
<comment type="similarity">
    <text evidence="2 11">Belongs to the YME2 family.</text>
</comment>
<dbReference type="Pfam" id="PF10443">
    <property type="entry name" value="RNA12"/>
    <property type="match status" value="1"/>
</dbReference>
<dbReference type="SUPFAM" id="SSF54928">
    <property type="entry name" value="RNA-binding domain, RBD"/>
    <property type="match status" value="1"/>
</dbReference>
<dbReference type="GO" id="GO:0003723">
    <property type="term" value="F:RNA binding"/>
    <property type="evidence" value="ECO:0007669"/>
    <property type="project" value="UniProtKB-UniRule"/>
</dbReference>
<evidence type="ECO:0000256" key="7">
    <source>
        <dbReference type="ARBA" id="ARBA00023128"/>
    </source>
</evidence>
<evidence type="ECO:0000256" key="1">
    <source>
        <dbReference type="ARBA" id="ARBA00004434"/>
    </source>
</evidence>
<comment type="function">
    <text evidence="9 11">Plays a role in maintaining the mitochondrial genome and in controlling the mtDNA escape. Involved in the regulation of mtDNA nucleotide structure and number. May have a dispensable role in early maturation of pre-rRNA.</text>
</comment>
<evidence type="ECO:0000313" key="13">
    <source>
        <dbReference type="EMBL" id="KAJ2905158.1"/>
    </source>
</evidence>
<dbReference type="InterPro" id="IPR000504">
    <property type="entry name" value="RRM_dom"/>
</dbReference>
<comment type="subcellular location">
    <subcellularLocation>
        <location evidence="1 11">Mitochondrion inner membrane</location>
        <topology evidence="1 11">Single-pass membrane protein</topology>
    </subcellularLocation>
</comment>
<evidence type="ECO:0000256" key="10">
    <source>
        <dbReference type="PROSITE-ProRule" id="PRU00176"/>
    </source>
</evidence>
<evidence type="ECO:0000256" key="9">
    <source>
        <dbReference type="ARBA" id="ARBA00025276"/>
    </source>
</evidence>
<evidence type="ECO:0000313" key="14">
    <source>
        <dbReference type="Proteomes" id="UP001201980"/>
    </source>
</evidence>
<gene>
    <name evidence="13" type="ORF">MKZ38_006236</name>
</gene>
<dbReference type="PROSITE" id="PS50102">
    <property type="entry name" value="RRM"/>
    <property type="match status" value="1"/>
</dbReference>
<comment type="caution">
    <text evidence="13">The sequence shown here is derived from an EMBL/GenBank/DDBJ whole genome shotgun (WGS) entry which is preliminary data.</text>
</comment>
<keyword evidence="5 11" id="KW-0999">Mitochondrion inner membrane</keyword>
<accession>A0AAD5S3L5</accession>
<keyword evidence="10 11" id="KW-0694">RNA-binding</keyword>
<proteinExistence type="inferred from homology"/>
<dbReference type="PANTHER" id="PTHR32198">
    <property type="entry name" value="MITOCHONDRIAL ESCAPE PROTEIN 2"/>
    <property type="match status" value="1"/>
</dbReference>
<dbReference type="InterPro" id="IPR039627">
    <property type="entry name" value="Yme2_C"/>
</dbReference>
<evidence type="ECO:0000256" key="6">
    <source>
        <dbReference type="ARBA" id="ARBA00022989"/>
    </source>
</evidence>
<protein>
    <recommendedName>
        <fullName evidence="3 11">Mitochondrial escape protein 2</fullName>
    </recommendedName>
</protein>
<dbReference type="PANTHER" id="PTHR32198:SF2">
    <property type="entry name" value="MITOCHONDRIAL ESCAPE PROTEIN 2"/>
    <property type="match status" value="1"/>
</dbReference>
<name>A0AAD5S3L5_9PEZI</name>
<dbReference type="Pfam" id="PF00076">
    <property type="entry name" value="RRM_1"/>
    <property type="match status" value="1"/>
</dbReference>
<keyword evidence="7 11" id="KW-0496">Mitochondrion</keyword>
<evidence type="ECO:0000256" key="4">
    <source>
        <dbReference type="ARBA" id="ARBA00022692"/>
    </source>
</evidence>
<reference evidence="13" key="1">
    <citation type="submission" date="2022-07" db="EMBL/GenBank/DDBJ databases">
        <title>Draft genome sequence of Zalerion maritima ATCC 34329, a (micro)plastics degrading marine fungus.</title>
        <authorList>
            <person name="Paco A."/>
            <person name="Goncalves M.F.M."/>
            <person name="Rocha-Santos T.A.P."/>
            <person name="Alves A."/>
        </authorList>
    </citation>
    <scope>NUCLEOTIDE SEQUENCE</scope>
    <source>
        <strain evidence="13">ATCC 34329</strain>
    </source>
</reference>
<keyword evidence="6" id="KW-1133">Transmembrane helix</keyword>
<evidence type="ECO:0000256" key="5">
    <source>
        <dbReference type="ARBA" id="ARBA00022792"/>
    </source>
</evidence>
<dbReference type="EMBL" id="JAKWBI020000037">
    <property type="protein sequence ID" value="KAJ2905158.1"/>
    <property type="molecule type" value="Genomic_DNA"/>
</dbReference>